<gene>
    <name evidence="2" type="ORF">CPB83DRAFT_888157</name>
</gene>
<organism evidence="2 3">
    <name type="scientific">Crepidotus variabilis</name>
    <dbReference type="NCBI Taxonomy" id="179855"/>
    <lineage>
        <taxon>Eukaryota</taxon>
        <taxon>Fungi</taxon>
        <taxon>Dikarya</taxon>
        <taxon>Basidiomycota</taxon>
        <taxon>Agaricomycotina</taxon>
        <taxon>Agaricomycetes</taxon>
        <taxon>Agaricomycetidae</taxon>
        <taxon>Agaricales</taxon>
        <taxon>Agaricineae</taxon>
        <taxon>Crepidotaceae</taxon>
        <taxon>Crepidotus</taxon>
    </lineage>
</organism>
<evidence type="ECO:0000313" key="2">
    <source>
        <dbReference type="EMBL" id="KAF9535442.1"/>
    </source>
</evidence>
<reference evidence="2" key="1">
    <citation type="submission" date="2020-11" db="EMBL/GenBank/DDBJ databases">
        <authorList>
            <consortium name="DOE Joint Genome Institute"/>
            <person name="Ahrendt S."/>
            <person name="Riley R."/>
            <person name="Andreopoulos W."/>
            <person name="Labutti K."/>
            <person name="Pangilinan J."/>
            <person name="Ruiz-Duenas F.J."/>
            <person name="Barrasa J.M."/>
            <person name="Sanchez-Garcia M."/>
            <person name="Camarero S."/>
            <person name="Miyauchi S."/>
            <person name="Serrano A."/>
            <person name="Linde D."/>
            <person name="Babiker R."/>
            <person name="Drula E."/>
            <person name="Ayuso-Fernandez I."/>
            <person name="Pacheco R."/>
            <person name="Padilla G."/>
            <person name="Ferreira P."/>
            <person name="Barriuso J."/>
            <person name="Kellner H."/>
            <person name="Castanera R."/>
            <person name="Alfaro M."/>
            <person name="Ramirez L."/>
            <person name="Pisabarro A.G."/>
            <person name="Kuo A."/>
            <person name="Tritt A."/>
            <person name="Lipzen A."/>
            <person name="He G."/>
            <person name="Yan M."/>
            <person name="Ng V."/>
            <person name="Cullen D."/>
            <person name="Martin F."/>
            <person name="Rosso M.-N."/>
            <person name="Henrissat B."/>
            <person name="Hibbett D."/>
            <person name="Martinez A.T."/>
            <person name="Grigoriev I.V."/>
        </authorList>
    </citation>
    <scope>NUCLEOTIDE SEQUENCE</scope>
    <source>
        <strain evidence="2">CBS 506.95</strain>
    </source>
</reference>
<comment type="caution">
    <text evidence="2">The sequence shown here is derived from an EMBL/GenBank/DDBJ whole genome shotgun (WGS) entry which is preliminary data.</text>
</comment>
<name>A0A9P6JVH7_9AGAR</name>
<dbReference type="OrthoDB" id="3260792at2759"/>
<evidence type="ECO:0008006" key="4">
    <source>
        <dbReference type="Google" id="ProtNLM"/>
    </source>
</evidence>
<feature type="region of interest" description="Disordered" evidence="1">
    <location>
        <begin position="26"/>
        <end position="89"/>
    </location>
</feature>
<keyword evidence="3" id="KW-1185">Reference proteome</keyword>
<feature type="compositionally biased region" description="Acidic residues" evidence="1">
    <location>
        <begin position="51"/>
        <end position="70"/>
    </location>
</feature>
<dbReference type="Proteomes" id="UP000807306">
    <property type="component" value="Unassembled WGS sequence"/>
</dbReference>
<feature type="region of interest" description="Disordered" evidence="1">
    <location>
        <begin position="314"/>
        <end position="333"/>
    </location>
</feature>
<dbReference type="EMBL" id="MU157824">
    <property type="protein sequence ID" value="KAF9535442.1"/>
    <property type="molecule type" value="Genomic_DNA"/>
</dbReference>
<accession>A0A9P6JVH7</accession>
<proteinExistence type="predicted"/>
<evidence type="ECO:0000313" key="3">
    <source>
        <dbReference type="Proteomes" id="UP000807306"/>
    </source>
</evidence>
<sequence length="435" mass="48565">MSSSQSLATAAKGQAYRSSLARKVPSELQLPLNHSNDNYFGDNIYESPGQSDEEDDDDDALSDSTCEDDDRFQFGAPLERMPRQHSGRNGLVYDRNQQVTALLKVSPCSSGLPSRCGSFISEGSNFSYDSIDYDEVIDEMVSDTSKPFLLNGFRNLVPFKPLPGSRFSQLAGSSSPLMVKTLSRSAPELLLLLELNHRDSREDPWNPVPHILSAVQRQDAVYLCMQGLNEYNDPPLLTVAHYIDFFRQTLEGLTFLHEQRVTGLSCSDPASYMVDLSSAPQSLMRAHPYDFDRFSFPVRYYFVNFSDASRIPRAMRSPLSNPGTPGDSRRRPLDPFKIDVQDLGVMLDSLLLEVPQVSQKFKPLIRAMTAGGFAADDARKLFEALCRTLEAHVFESKAALFTKRSAPERAHTLAHPLSANILSPRFPPLEKICSH</sequence>
<protein>
    <recommendedName>
        <fullName evidence="4">Protein kinase domain-containing protein</fullName>
    </recommendedName>
</protein>
<dbReference type="AlphaFoldDB" id="A0A9P6JVH7"/>
<evidence type="ECO:0000256" key="1">
    <source>
        <dbReference type="SAM" id="MobiDB-lite"/>
    </source>
</evidence>